<accession>A0ABY4TAU8</accession>
<name>A0ABY4TAU8_9ACTN</name>
<evidence type="ECO:0000313" key="1">
    <source>
        <dbReference type="EMBL" id="URN16086.1"/>
    </source>
</evidence>
<organism evidence="1 2">
    <name type="scientific">Streptomyces sudanensis</name>
    <dbReference type="NCBI Taxonomy" id="436397"/>
    <lineage>
        <taxon>Bacteria</taxon>
        <taxon>Bacillati</taxon>
        <taxon>Actinomycetota</taxon>
        <taxon>Actinomycetes</taxon>
        <taxon>Kitasatosporales</taxon>
        <taxon>Streptomycetaceae</taxon>
        <taxon>Streptomyces</taxon>
    </lineage>
</organism>
<dbReference type="Proteomes" id="UP001056383">
    <property type="component" value="Chromosome"/>
</dbReference>
<gene>
    <name evidence="1" type="ORF">MW084_09150</name>
</gene>
<evidence type="ECO:0000313" key="2">
    <source>
        <dbReference type="Proteomes" id="UP001056383"/>
    </source>
</evidence>
<sequence length="58" mass="6245">MLLLLVRRLPGLLAGSPPRVAQGSWLGRVLARKARTFAADHQESVIYADVTAMSELAA</sequence>
<proteinExistence type="predicted"/>
<protein>
    <submittedName>
        <fullName evidence="1">Uncharacterized protein</fullName>
    </submittedName>
</protein>
<dbReference type="EMBL" id="CP095474">
    <property type="protein sequence ID" value="URN16086.1"/>
    <property type="molecule type" value="Genomic_DNA"/>
</dbReference>
<keyword evidence="2" id="KW-1185">Reference proteome</keyword>
<reference evidence="1" key="1">
    <citation type="submission" date="2022-04" db="EMBL/GenBank/DDBJ databases">
        <title>Systematic whole-genome sequencing reveals an unexpected diversity among actinomycetoma pathogens and provides insights into their antibacterial susceptibilities.</title>
        <authorList>
            <person name="Watson A.K."/>
            <person name="Kepplinger B."/>
            <person name="Bakhiet S.M."/>
            <person name="Mhmoud N.A."/>
            <person name="Chapman J."/>
            <person name="Allenby N."/>
            <person name="Mickiewicz K."/>
            <person name="Goodfellow M."/>
            <person name="Fahal A.H."/>
            <person name="Errington J."/>
        </authorList>
    </citation>
    <scope>NUCLEOTIDE SEQUENCE</scope>
    <source>
        <strain evidence="1">SD 504</strain>
    </source>
</reference>
<dbReference type="RefSeq" id="WP_158684313.1">
    <property type="nucleotide sequence ID" value="NZ_CP095474.1"/>
</dbReference>